<feature type="transmembrane region" description="Helical" evidence="5">
    <location>
        <begin position="117"/>
        <end position="138"/>
    </location>
</feature>
<evidence type="ECO:0000256" key="1">
    <source>
        <dbReference type="ARBA" id="ARBA00004141"/>
    </source>
</evidence>
<dbReference type="InterPro" id="IPR007016">
    <property type="entry name" value="O-antigen_ligase-rel_domated"/>
</dbReference>
<feature type="transmembrane region" description="Helical" evidence="5">
    <location>
        <begin position="230"/>
        <end position="248"/>
    </location>
</feature>
<keyword evidence="4 5" id="KW-0472">Membrane</keyword>
<feature type="transmembrane region" description="Helical" evidence="5">
    <location>
        <begin position="85"/>
        <end position="105"/>
    </location>
</feature>
<dbReference type="EMBL" id="NFJX01000003">
    <property type="protein sequence ID" value="OUP21175.1"/>
    <property type="molecule type" value="Genomic_DNA"/>
</dbReference>
<keyword evidence="2 5" id="KW-0812">Transmembrane</keyword>
<comment type="caution">
    <text evidence="7">The sequence shown here is derived from an EMBL/GenBank/DDBJ whole genome shotgun (WGS) entry which is preliminary data.</text>
</comment>
<feature type="transmembrane region" description="Helical" evidence="5">
    <location>
        <begin position="60"/>
        <end position="79"/>
    </location>
</feature>
<dbReference type="PANTHER" id="PTHR37422">
    <property type="entry name" value="TEICHURONIC ACID BIOSYNTHESIS PROTEIN TUAE"/>
    <property type="match status" value="1"/>
</dbReference>
<gene>
    <name evidence="7" type="ORF">B5F32_05030</name>
</gene>
<feature type="transmembrane region" description="Helical" evidence="5">
    <location>
        <begin position="385"/>
        <end position="407"/>
    </location>
</feature>
<reference evidence="8" key="1">
    <citation type="submission" date="2017-04" db="EMBL/GenBank/DDBJ databases">
        <title>Function of individual gut microbiota members based on whole genome sequencing of pure cultures obtained from chicken caecum.</title>
        <authorList>
            <person name="Medvecky M."/>
            <person name="Cejkova D."/>
            <person name="Polansky O."/>
            <person name="Karasova D."/>
            <person name="Kubasova T."/>
            <person name="Cizek A."/>
            <person name="Rychlik I."/>
        </authorList>
    </citation>
    <scope>NUCLEOTIDE SEQUENCE [LARGE SCALE GENOMIC DNA]</scope>
    <source>
        <strain evidence="8">An199</strain>
    </source>
</reference>
<evidence type="ECO:0000256" key="5">
    <source>
        <dbReference type="SAM" id="Phobius"/>
    </source>
</evidence>
<feature type="domain" description="O-antigen ligase-related" evidence="6">
    <location>
        <begin position="260"/>
        <end position="402"/>
    </location>
</feature>
<evidence type="ECO:0000259" key="6">
    <source>
        <dbReference type="Pfam" id="PF04932"/>
    </source>
</evidence>
<proteinExistence type="predicted"/>
<dbReference type="AlphaFoldDB" id="A0A1Y4ILG9"/>
<evidence type="ECO:0000256" key="2">
    <source>
        <dbReference type="ARBA" id="ARBA00022692"/>
    </source>
</evidence>
<comment type="subcellular location">
    <subcellularLocation>
        <location evidence="1">Membrane</location>
        <topology evidence="1">Multi-pass membrane protein</topology>
    </subcellularLocation>
</comment>
<evidence type="ECO:0000313" key="7">
    <source>
        <dbReference type="EMBL" id="OUP21175.1"/>
    </source>
</evidence>
<dbReference type="Pfam" id="PF04932">
    <property type="entry name" value="Wzy_C"/>
    <property type="match status" value="1"/>
</dbReference>
<dbReference type="InterPro" id="IPR051533">
    <property type="entry name" value="WaaL-like"/>
</dbReference>
<accession>A0A1Y4ILG9</accession>
<dbReference type="RefSeq" id="WP_087342858.1">
    <property type="nucleotide sequence ID" value="NZ_JADPDX010000381.1"/>
</dbReference>
<dbReference type="GO" id="GO:0016020">
    <property type="term" value="C:membrane"/>
    <property type="evidence" value="ECO:0007669"/>
    <property type="project" value="UniProtKB-SubCell"/>
</dbReference>
<evidence type="ECO:0000256" key="4">
    <source>
        <dbReference type="ARBA" id="ARBA00023136"/>
    </source>
</evidence>
<feature type="transmembrane region" description="Helical" evidence="5">
    <location>
        <begin position="452"/>
        <end position="471"/>
    </location>
</feature>
<feature type="transmembrane region" description="Helical" evidence="5">
    <location>
        <begin position="172"/>
        <end position="190"/>
    </location>
</feature>
<feature type="transmembrane region" description="Helical" evidence="5">
    <location>
        <begin position="255"/>
        <end position="277"/>
    </location>
</feature>
<protein>
    <recommendedName>
        <fullName evidence="6">O-antigen ligase-related domain-containing protein</fullName>
    </recommendedName>
</protein>
<evidence type="ECO:0000256" key="3">
    <source>
        <dbReference type="ARBA" id="ARBA00022989"/>
    </source>
</evidence>
<feature type="transmembrane region" description="Helical" evidence="5">
    <location>
        <begin position="38"/>
        <end position="55"/>
    </location>
</feature>
<name>A0A1Y4ILG9_PARDI</name>
<feature type="transmembrane region" description="Helical" evidence="5">
    <location>
        <begin position="12"/>
        <end position="32"/>
    </location>
</feature>
<sequence length="485" mass="54359">MSSIKQSEEVTFKLSNLILILGLGGIVTSLLFANIPAFGIISLFPLICIGCILLLKYPWLILFVIFTLNYFIMGITRYFPIEGISLIMDISYVIALIIIFIHASLYQNIELRRAIHVLSIISFVWMLYCFLELVNPTASLEGWFLSRGLIVNGLIMTILASLLCTRYKIFKALFFTLSLFTLLAVLKGLAQKYIGFDVYEQKWLDEGGRITHIIWSGTRYFSFFTDASNMGANLAAASMFFGISAFYMRSSIYKIYYLIVAILSFLVMLTSGTRGAIIIPLGGLALYAIISKQTTTIIGSACTLLFIYAFFAFTTIGQGNSTIRRMRTAFNPTEDASFNVRIENQKKLASYLKYKPLGEGLGLSGDRLGEKVSRRFTTSIPNDSWYVKIWVETGIIGLILYLSMIFISMAKGGWIIATQIKDSELKGQLAGLLCGIFGMFLNAYSNSFWGQFPTMMIAFMGLTLVLNGPYFDQDIQMNKKTTSNN</sequence>
<keyword evidence="3 5" id="KW-1133">Transmembrane helix</keyword>
<feature type="transmembrane region" description="Helical" evidence="5">
    <location>
        <begin position="144"/>
        <end position="165"/>
    </location>
</feature>
<evidence type="ECO:0000313" key="8">
    <source>
        <dbReference type="Proteomes" id="UP000195950"/>
    </source>
</evidence>
<feature type="transmembrane region" description="Helical" evidence="5">
    <location>
        <begin position="297"/>
        <end position="317"/>
    </location>
</feature>
<organism evidence="7 8">
    <name type="scientific">Parabacteroides distasonis</name>
    <dbReference type="NCBI Taxonomy" id="823"/>
    <lineage>
        <taxon>Bacteria</taxon>
        <taxon>Pseudomonadati</taxon>
        <taxon>Bacteroidota</taxon>
        <taxon>Bacteroidia</taxon>
        <taxon>Bacteroidales</taxon>
        <taxon>Tannerellaceae</taxon>
        <taxon>Parabacteroides</taxon>
    </lineage>
</organism>
<dbReference type="Proteomes" id="UP000195950">
    <property type="component" value="Unassembled WGS sequence"/>
</dbReference>
<dbReference type="PANTHER" id="PTHR37422:SF13">
    <property type="entry name" value="LIPOPOLYSACCHARIDE BIOSYNTHESIS PROTEIN PA4999-RELATED"/>
    <property type="match status" value="1"/>
</dbReference>